<dbReference type="PANTHER" id="PTHR38248">
    <property type="entry name" value="FUNK1 6"/>
    <property type="match status" value="1"/>
</dbReference>
<dbReference type="Pfam" id="PF17667">
    <property type="entry name" value="Pkinase_fungal"/>
    <property type="match status" value="1"/>
</dbReference>
<feature type="compositionally biased region" description="Basic and acidic residues" evidence="1">
    <location>
        <begin position="102"/>
        <end position="112"/>
    </location>
</feature>
<reference evidence="3 4" key="1">
    <citation type="submission" date="2020-07" db="EMBL/GenBank/DDBJ databases">
        <title>Comparative genomics of pyrophilous fungi reveals a link between fire events and developmental genes.</title>
        <authorList>
            <consortium name="DOE Joint Genome Institute"/>
            <person name="Steindorff A.S."/>
            <person name="Carver A."/>
            <person name="Calhoun S."/>
            <person name="Stillman K."/>
            <person name="Liu H."/>
            <person name="Lipzen A."/>
            <person name="Pangilinan J."/>
            <person name="Labutti K."/>
            <person name="Bruns T.D."/>
            <person name="Grigoriev I.V."/>
        </authorList>
    </citation>
    <scope>NUCLEOTIDE SEQUENCE [LARGE SCALE GENOMIC DNA]</scope>
    <source>
        <strain evidence="3 4">CBS 144469</strain>
    </source>
</reference>
<dbReference type="PANTHER" id="PTHR38248:SF2">
    <property type="entry name" value="FUNK1 11"/>
    <property type="match status" value="1"/>
</dbReference>
<dbReference type="InterPro" id="IPR000719">
    <property type="entry name" value="Prot_kinase_dom"/>
</dbReference>
<dbReference type="InterPro" id="IPR011009">
    <property type="entry name" value="Kinase-like_dom_sf"/>
</dbReference>
<dbReference type="InterPro" id="IPR040976">
    <property type="entry name" value="Pkinase_fungal"/>
</dbReference>
<organism evidence="3 4">
    <name type="scientific">Ephemerocybe angulata</name>
    <dbReference type="NCBI Taxonomy" id="980116"/>
    <lineage>
        <taxon>Eukaryota</taxon>
        <taxon>Fungi</taxon>
        <taxon>Dikarya</taxon>
        <taxon>Basidiomycota</taxon>
        <taxon>Agaricomycotina</taxon>
        <taxon>Agaricomycetes</taxon>
        <taxon>Agaricomycetidae</taxon>
        <taxon>Agaricales</taxon>
        <taxon>Agaricineae</taxon>
        <taxon>Psathyrellaceae</taxon>
        <taxon>Ephemerocybe</taxon>
    </lineage>
</organism>
<evidence type="ECO:0000313" key="3">
    <source>
        <dbReference type="EMBL" id="KAF6760717.1"/>
    </source>
</evidence>
<keyword evidence="4" id="KW-1185">Reference proteome</keyword>
<dbReference type="GO" id="GO:0004672">
    <property type="term" value="F:protein kinase activity"/>
    <property type="evidence" value="ECO:0007669"/>
    <property type="project" value="InterPro"/>
</dbReference>
<feature type="region of interest" description="Disordered" evidence="1">
    <location>
        <begin position="28"/>
        <end position="127"/>
    </location>
</feature>
<feature type="compositionally biased region" description="Polar residues" evidence="1">
    <location>
        <begin position="52"/>
        <end position="64"/>
    </location>
</feature>
<dbReference type="PROSITE" id="PS00109">
    <property type="entry name" value="PROTEIN_KINASE_TYR"/>
    <property type="match status" value="1"/>
</dbReference>
<sequence length="833" mass="93521">MAPANLPDVDEGEDAECEYFSIDMTENDIKYGEDPNSVDDLWLESQGLFGSVSKTPDNPTTAPDSPTTPGNPTAPGSPTTPGNSTTPVNPTTPDNPTTPRRPPQESQDRPAKENNTSTPFRLSSQNRLSSSEEVRKIILEELGKKLYFVTHWAQILYRKEAPLEKIVKFLNKPATGYHHGRWNTLPKVAKLEQEIYAPLVDIISLIIQEFNPASVDGVSREAIDTSCVVFQHKDAKHGGTLPDISIKATGPSFEGLAENSGSPSQIALGVGWSNVSAVLEVKREKVKDQMTVIAKQVALYCRQMFMHQPNRNFVRAAIVTERSVCFVHFDRSGLYLTPYIDIHDDPYTFVRLIVGLTACNEAVLGFDTTVQWVVDQQTGRRISGTVESYDEKTMTKTCYDLCMTSDPFIRPSIRGRGTTCYHAIHPVTKQAVVIKDSWRTKSRTPEIEFLEAAKGEDGVVQYLEYQDNFAETSMFRPRNAAAAHEDFHNRVKSRIVTESYNGLLNTFTGRYQLLSAFRDSLLGHQRLLLKGILHRDISINNVLLGLPGARSGCRGIIIDLDMAVWLLENVPKPNKDYRTGFQRYQSIATLYSRLNNRATVHTFLDDLESLFYLLIEILCMYKRPGVLVKDGQRPVDDALRDFEDSKLSSAIHAKMTLLAWPLDSVTSWWGEECDELLEAYQALILKVTRAQEKLRKSVKISDEEKYERLKAIGAVEKSGAYYQKLKDAFDKALAAIEDDEEHGKQTTLEDFEVTDSDDDLLDNPSSPCPSERAARRPGPSASFTTPGRKSNLKRPSESLHSDVAHVKRTIKNVRVLQVSEDEKQCEPDYEDEN</sequence>
<comment type="caution">
    <text evidence="3">The sequence shown here is derived from an EMBL/GenBank/DDBJ whole genome shotgun (WGS) entry which is preliminary data.</text>
</comment>
<evidence type="ECO:0000259" key="2">
    <source>
        <dbReference type="PROSITE" id="PS50011"/>
    </source>
</evidence>
<dbReference type="GO" id="GO:0005524">
    <property type="term" value="F:ATP binding"/>
    <property type="evidence" value="ECO:0007669"/>
    <property type="project" value="InterPro"/>
</dbReference>
<dbReference type="InterPro" id="IPR008266">
    <property type="entry name" value="Tyr_kinase_AS"/>
</dbReference>
<dbReference type="PROSITE" id="PS50011">
    <property type="entry name" value="PROTEIN_KINASE_DOM"/>
    <property type="match status" value="1"/>
</dbReference>
<feature type="compositionally biased region" description="Basic and acidic residues" evidence="1">
    <location>
        <begin position="794"/>
        <end position="804"/>
    </location>
</feature>
<protein>
    <recommendedName>
        <fullName evidence="2">Protein kinase domain-containing protein</fullName>
    </recommendedName>
</protein>
<accession>A0A8H6IAA1</accession>
<dbReference type="EMBL" id="JACGCI010000011">
    <property type="protein sequence ID" value="KAF6760717.1"/>
    <property type="molecule type" value="Genomic_DNA"/>
</dbReference>
<dbReference type="Proteomes" id="UP000521943">
    <property type="component" value="Unassembled WGS sequence"/>
</dbReference>
<feature type="domain" description="Protein kinase" evidence="2">
    <location>
        <begin position="372"/>
        <end position="709"/>
    </location>
</feature>
<evidence type="ECO:0000256" key="1">
    <source>
        <dbReference type="SAM" id="MobiDB-lite"/>
    </source>
</evidence>
<feature type="region of interest" description="Disordered" evidence="1">
    <location>
        <begin position="755"/>
        <end position="804"/>
    </location>
</feature>
<name>A0A8H6IAA1_9AGAR</name>
<feature type="compositionally biased region" description="Polar residues" evidence="1">
    <location>
        <begin position="113"/>
        <end position="127"/>
    </location>
</feature>
<dbReference type="OrthoDB" id="2747778at2759"/>
<dbReference type="SUPFAM" id="SSF56112">
    <property type="entry name" value="Protein kinase-like (PK-like)"/>
    <property type="match status" value="1"/>
</dbReference>
<proteinExistence type="predicted"/>
<evidence type="ECO:0000313" key="4">
    <source>
        <dbReference type="Proteomes" id="UP000521943"/>
    </source>
</evidence>
<dbReference type="AlphaFoldDB" id="A0A8H6IAA1"/>
<gene>
    <name evidence="3" type="ORF">DFP72DRAFT_1062463</name>
</gene>
<feature type="compositionally biased region" description="Low complexity" evidence="1">
    <location>
        <begin position="65"/>
        <end position="98"/>
    </location>
</feature>
<dbReference type="Gene3D" id="1.10.510.10">
    <property type="entry name" value="Transferase(Phosphotransferase) domain 1"/>
    <property type="match status" value="1"/>
</dbReference>